<name>A0ABD2ZWT6_9GENT</name>
<evidence type="ECO:0000313" key="1">
    <source>
        <dbReference type="EMBL" id="KAL3522952.1"/>
    </source>
</evidence>
<gene>
    <name evidence="1" type="ORF">ACH5RR_015786</name>
</gene>
<dbReference type="Proteomes" id="UP001630127">
    <property type="component" value="Unassembled WGS sequence"/>
</dbReference>
<protein>
    <submittedName>
        <fullName evidence="1">Uncharacterized protein</fullName>
    </submittedName>
</protein>
<organism evidence="1 2">
    <name type="scientific">Cinchona calisaya</name>
    <dbReference type="NCBI Taxonomy" id="153742"/>
    <lineage>
        <taxon>Eukaryota</taxon>
        <taxon>Viridiplantae</taxon>
        <taxon>Streptophyta</taxon>
        <taxon>Embryophyta</taxon>
        <taxon>Tracheophyta</taxon>
        <taxon>Spermatophyta</taxon>
        <taxon>Magnoliopsida</taxon>
        <taxon>eudicotyledons</taxon>
        <taxon>Gunneridae</taxon>
        <taxon>Pentapetalae</taxon>
        <taxon>asterids</taxon>
        <taxon>lamiids</taxon>
        <taxon>Gentianales</taxon>
        <taxon>Rubiaceae</taxon>
        <taxon>Cinchonoideae</taxon>
        <taxon>Cinchoneae</taxon>
        <taxon>Cinchona</taxon>
    </lineage>
</organism>
<reference evidence="1 2" key="1">
    <citation type="submission" date="2024-11" db="EMBL/GenBank/DDBJ databases">
        <title>A near-complete genome assembly of Cinchona calisaya.</title>
        <authorList>
            <person name="Lian D.C."/>
            <person name="Zhao X.W."/>
            <person name="Wei L."/>
        </authorList>
    </citation>
    <scope>NUCLEOTIDE SEQUENCE [LARGE SCALE GENOMIC DNA]</scope>
    <source>
        <tissue evidence="1">Nenye</tissue>
    </source>
</reference>
<accession>A0ABD2ZWT6</accession>
<evidence type="ECO:0000313" key="2">
    <source>
        <dbReference type="Proteomes" id="UP001630127"/>
    </source>
</evidence>
<proteinExistence type="predicted"/>
<sequence>MVSRGFSPVEDLRGIVICSHIWVLWENRNRIVFDGVAKDPFSLVSFATHYVSEFRAVNLKPQSEVTNQVESFSSWQPCSNGRLRMNYDVAIFQDQGCCGLGLYSEIVMKLLWLQQLEK</sequence>
<dbReference type="AlphaFoldDB" id="A0ABD2ZWT6"/>
<keyword evidence="2" id="KW-1185">Reference proteome</keyword>
<comment type="caution">
    <text evidence="1">The sequence shown here is derived from an EMBL/GenBank/DDBJ whole genome shotgun (WGS) entry which is preliminary data.</text>
</comment>
<dbReference type="EMBL" id="JBJUIK010000007">
    <property type="protein sequence ID" value="KAL3522952.1"/>
    <property type="molecule type" value="Genomic_DNA"/>
</dbReference>